<evidence type="ECO:0000256" key="3">
    <source>
        <dbReference type="ARBA" id="ARBA00022692"/>
    </source>
</evidence>
<keyword evidence="8" id="KW-0807">Transducer</keyword>
<dbReference type="CTD" id="100499249"/>
<dbReference type="GO" id="GO:0042923">
    <property type="term" value="F:neuropeptide binding"/>
    <property type="evidence" value="ECO:0007669"/>
    <property type="project" value="TreeGrafter"/>
</dbReference>
<keyword evidence="5" id="KW-0297">G-protein coupled receptor</keyword>
<dbReference type="Gene3D" id="1.20.1070.10">
    <property type="entry name" value="Rhodopsin 7-helix transmembrane proteins"/>
    <property type="match status" value="1"/>
</dbReference>
<evidence type="ECO:0000313" key="11">
    <source>
        <dbReference type="Proteomes" id="UP000192220"/>
    </source>
</evidence>
<feature type="transmembrane region" description="Helical" evidence="9">
    <location>
        <begin position="43"/>
        <end position="64"/>
    </location>
</feature>
<keyword evidence="6 9" id="KW-0472">Membrane</keyword>
<dbReference type="Proteomes" id="UP000192220">
    <property type="component" value="Unplaced"/>
</dbReference>
<sequence>MFEFSIKLLGLRVFVSCMGLAGNILLIIFIIQTKSSHVKSFELFLLGLAAANLEEIVMINLYNVVVLLTSSTNACTWCCRLLKFLTVSGEMASILFTVVISVYRYQKLCDAKRVNLPVCLDSIRSAWVMSGVCVMLSTFVGLPIFAITFHSSVENITENSGGCLPDFFYCSKTDCPTINLVYKYLFLLLCYLLPLIIVTVSSCLIVIVLLNQEKAVIPVDEFGGTNQHDKETRHHSLHRSTVAVIAAMWLFQVDWTLYLILQWILSPNEFPFWLEIEFFISTSYTSISPYVYGFGNHLFSLKNFKTVFKL</sequence>
<evidence type="ECO:0000256" key="4">
    <source>
        <dbReference type="ARBA" id="ARBA00022989"/>
    </source>
</evidence>
<dbReference type="GO" id="GO:0071392">
    <property type="term" value="P:cellular response to estradiol stimulus"/>
    <property type="evidence" value="ECO:0007669"/>
    <property type="project" value="TreeGrafter"/>
</dbReference>
<dbReference type="GO" id="GO:0005886">
    <property type="term" value="C:plasma membrane"/>
    <property type="evidence" value="ECO:0007669"/>
    <property type="project" value="UniProtKB-SubCell"/>
</dbReference>
<dbReference type="GO" id="GO:0004994">
    <property type="term" value="F:somatostatin receptor activity"/>
    <property type="evidence" value="ECO:0007669"/>
    <property type="project" value="TreeGrafter"/>
</dbReference>
<gene>
    <name evidence="12" type="primary">ora6</name>
</gene>
<keyword evidence="2" id="KW-1003">Cell membrane</keyword>
<dbReference type="RefSeq" id="XP_013865332.1">
    <property type="nucleotide sequence ID" value="XM_014009878.1"/>
</dbReference>
<feature type="transmembrane region" description="Helical" evidence="9">
    <location>
        <begin position="126"/>
        <end position="149"/>
    </location>
</feature>
<dbReference type="GO" id="GO:0071385">
    <property type="term" value="P:cellular response to glucocorticoid stimulus"/>
    <property type="evidence" value="ECO:0007669"/>
    <property type="project" value="TreeGrafter"/>
</dbReference>
<dbReference type="PANTHER" id="PTHR24229">
    <property type="entry name" value="NEUROPEPTIDES RECEPTOR"/>
    <property type="match status" value="1"/>
</dbReference>
<feature type="transmembrane region" description="Helical" evidence="9">
    <location>
        <begin position="184"/>
        <end position="210"/>
    </location>
</feature>
<name>A0A2I4BC65_AUSLI</name>
<dbReference type="AlphaFoldDB" id="A0A2I4BC65"/>
<dbReference type="SUPFAM" id="SSF81321">
    <property type="entry name" value="Family A G protein-coupled receptor-like"/>
    <property type="match status" value="1"/>
</dbReference>
<dbReference type="Pfam" id="PF00001">
    <property type="entry name" value="7tm_1"/>
    <property type="match status" value="1"/>
</dbReference>
<evidence type="ECO:0000256" key="7">
    <source>
        <dbReference type="ARBA" id="ARBA00023170"/>
    </source>
</evidence>
<dbReference type="InterPro" id="IPR017452">
    <property type="entry name" value="GPCR_Rhodpsn_7TM"/>
</dbReference>
<dbReference type="PROSITE" id="PS50262">
    <property type="entry name" value="G_PROTEIN_RECEP_F1_2"/>
    <property type="match status" value="1"/>
</dbReference>
<dbReference type="PANTHER" id="PTHR24229:SF6">
    <property type="entry name" value="SOMATOSTATIN RECEPTOR TYPE 2"/>
    <property type="match status" value="1"/>
</dbReference>
<evidence type="ECO:0000259" key="10">
    <source>
        <dbReference type="PROSITE" id="PS50262"/>
    </source>
</evidence>
<dbReference type="OrthoDB" id="8930837at2759"/>
<dbReference type="InterPro" id="IPR000276">
    <property type="entry name" value="GPCR_Rhodpsn"/>
</dbReference>
<keyword evidence="11" id="KW-1185">Reference proteome</keyword>
<accession>A0A2I4BC65</accession>
<feature type="transmembrane region" description="Helical" evidence="9">
    <location>
        <begin position="12"/>
        <end position="31"/>
    </location>
</feature>
<evidence type="ECO:0000256" key="9">
    <source>
        <dbReference type="SAM" id="Phobius"/>
    </source>
</evidence>
<keyword evidence="3 9" id="KW-0812">Transmembrane</keyword>
<dbReference type="InParanoid" id="A0A2I4BC65"/>
<evidence type="ECO:0000256" key="6">
    <source>
        <dbReference type="ARBA" id="ARBA00023136"/>
    </source>
</evidence>
<keyword evidence="7" id="KW-0675">Receptor</keyword>
<comment type="subcellular location">
    <subcellularLocation>
        <location evidence="1">Cell membrane</location>
        <topology evidence="1">Multi-pass membrane protein</topology>
    </subcellularLocation>
</comment>
<dbReference type="GO" id="GO:0043005">
    <property type="term" value="C:neuron projection"/>
    <property type="evidence" value="ECO:0007669"/>
    <property type="project" value="TreeGrafter"/>
</dbReference>
<evidence type="ECO:0000256" key="1">
    <source>
        <dbReference type="ARBA" id="ARBA00004651"/>
    </source>
</evidence>
<organism evidence="11 12">
    <name type="scientific">Austrofundulus limnaeus</name>
    <name type="common">Annual killifish</name>
    <dbReference type="NCBI Taxonomy" id="52670"/>
    <lineage>
        <taxon>Eukaryota</taxon>
        <taxon>Metazoa</taxon>
        <taxon>Chordata</taxon>
        <taxon>Craniata</taxon>
        <taxon>Vertebrata</taxon>
        <taxon>Euteleostomi</taxon>
        <taxon>Actinopterygii</taxon>
        <taxon>Neopterygii</taxon>
        <taxon>Teleostei</taxon>
        <taxon>Neoteleostei</taxon>
        <taxon>Acanthomorphata</taxon>
        <taxon>Ovalentaria</taxon>
        <taxon>Atherinomorphae</taxon>
        <taxon>Cyprinodontiformes</taxon>
        <taxon>Rivulidae</taxon>
        <taxon>Austrofundulus</taxon>
    </lineage>
</organism>
<evidence type="ECO:0000256" key="5">
    <source>
        <dbReference type="ARBA" id="ARBA00023040"/>
    </source>
</evidence>
<keyword evidence="4 9" id="KW-1133">Transmembrane helix</keyword>
<proteinExistence type="predicted"/>
<feature type="transmembrane region" description="Helical" evidence="9">
    <location>
        <begin position="84"/>
        <end position="105"/>
    </location>
</feature>
<feature type="transmembrane region" description="Helical" evidence="9">
    <location>
        <begin position="242"/>
        <end position="265"/>
    </location>
</feature>
<evidence type="ECO:0000313" key="12">
    <source>
        <dbReference type="RefSeq" id="XP_013865332.1"/>
    </source>
</evidence>
<evidence type="ECO:0000256" key="2">
    <source>
        <dbReference type="ARBA" id="ARBA00022475"/>
    </source>
</evidence>
<dbReference type="PRINTS" id="PR00237">
    <property type="entry name" value="GPCRRHODOPSN"/>
</dbReference>
<feature type="domain" description="G-protein coupled receptors family 1 profile" evidence="10">
    <location>
        <begin position="22"/>
        <end position="292"/>
    </location>
</feature>
<dbReference type="KEGG" id="alim:106518539"/>
<protein>
    <submittedName>
        <fullName evidence="12">Uncharacterized protein ora6</fullName>
    </submittedName>
</protein>
<dbReference type="CDD" id="cd00637">
    <property type="entry name" value="7tm_classA_rhodopsin-like"/>
    <property type="match status" value="1"/>
</dbReference>
<evidence type="ECO:0000256" key="8">
    <source>
        <dbReference type="ARBA" id="ARBA00023224"/>
    </source>
</evidence>
<reference evidence="12" key="1">
    <citation type="submission" date="2025-08" db="UniProtKB">
        <authorList>
            <consortium name="RefSeq"/>
        </authorList>
    </citation>
    <scope>IDENTIFICATION</scope>
    <source>
        <strain evidence="12">Quisiro</strain>
        <tissue evidence="12">Liver</tissue>
    </source>
</reference>